<dbReference type="PANTHER" id="PTHR35882:SF2">
    <property type="entry name" value="PELA"/>
    <property type="match status" value="1"/>
</dbReference>
<feature type="domain" description="Glycoside-hydrolase family GH114 TIM-barrel" evidence="1">
    <location>
        <begin position="50"/>
        <end position="267"/>
    </location>
</feature>
<gene>
    <name evidence="2" type="ORF">INT76_04640</name>
</gene>
<protein>
    <submittedName>
        <fullName evidence="2">Endo alpha-1,4 polygalactosaminidase</fullName>
    </submittedName>
</protein>
<dbReference type="Gene3D" id="3.20.20.70">
    <property type="entry name" value="Aldolase class I"/>
    <property type="match status" value="1"/>
</dbReference>
<dbReference type="InterPro" id="IPR017853">
    <property type="entry name" value="GH"/>
</dbReference>
<dbReference type="Pfam" id="PF03537">
    <property type="entry name" value="Glyco_hydro_114"/>
    <property type="match status" value="1"/>
</dbReference>
<evidence type="ECO:0000259" key="1">
    <source>
        <dbReference type="Pfam" id="PF03537"/>
    </source>
</evidence>
<dbReference type="RefSeq" id="WP_212572678.1">
    <property type="nucleotide sequence ID" value="NZ_CP073084.1"/>
</dbReference>
<dbReference type="Proteomes" id="UP000677616">
    <property type="component" value="Chromosome"/>
</dbReference>
<dbReference type="SUPFAM" id="SSF51445">
    <property type="entry name" value="(Trans)glycosidases"/>
    <property type="match status" value="1"/>
</dbReference>
<organism evidence="2 3">
    <name type="scientific">Streptococcus oriscaviae</name>
    <dbReference type="NCBI Taxonomy" id="2781599"/>
    <lineage>
        <taxon>Bacteria</taxon>
        <taxon>Bacillati</taxon>
        <taxon>Bacillota</taxon>
        <taxon>Bacilli</taxon>
        <taxon>Lactobacillales</taxon>
        <taxon>Streptococcaceae</taxon>
        <taxon>Streptococcus</taxon>
    </lineage>
</organism>
<accession>A0ABX7YND2</accession>
<dbReference type="InterPro" id="IPR013785">
    <property type="entry name" value="Aldolase_TIM"/>
</dbReference>
<evidence type="ECO:0000313" key="3">
    <source>
        <dbReference type="Proteomes" id="UP000677616"/>
    </source>
</evidence>
<proteinExistence type="predicted"/>
<name>A0ABX7YND2_9STRE</name>
<dbReference type="PANTHER" id="PTHR35882">
    <property type="entry name" value="PELA"/>
    <property type="match status" value="1"/>
</dbReference>
<evidence type="ECO:0000313" key="2">
    <source>
        <dbReference type="EMBL" id="QUE55167.1"/>
    </source>
</evidence>
<sequence length="276" mass="31771">MKKWLGLFGIILLGVALFFCFQVSGKKPSDYGVFIGMEKKDLLQLSKSYQTLVLDVTYLDKTDIKQLHFRSRQIFAYLNIGALETSNSFYQDFKDLTFKPYDNWPDESWIHVTDSAWQDFLVHQLAQSLKDKGVDGLFLDNFDVYDHDQRPEVYASLVQLLKEFQTMNLPVIINGGSTFVSQFLAEDPQLARQLIYAVNQESVFLAYDFDAGKPVQQTAEAEDFYLDYLNNLSQTGLQVFLIEYGADSHQAHQISKQCQDLNYTLYLAPSILLDRE</sequence>
<dbReference type="InterPro" id="IPR004352">
    <property type="entry name" value="GH114_TIM-barrel"/>
</dbReference>
<dbReference type="EMBL" id="CP073084">
    <property type="protein sequence ID" value="QUE55167.1"/>
    <property type="molecule type" value="Genomic_DNA"/>
</dbReference>
<keyword evidence="3" id="KW-1185">Reference proteome</keyword>
<reference evidence="2 3" key="1">
    <citation type="submission" date="2021-04" db="EMBL/GenBank/DDBJ databases">
        <title>Complete genome sequence of a novel Streptococcus species.</title>
        <authorList>
            <person name="Teng J.L.L."/>
        </authorList>
    </citation>
    <scope>NUCLEOTIDE SEQUENCE [LARGE SCALE GENOMIC DNA]</scope>
    <source>
        <strain evidence="2 3">HKU75</strain>
    </source>
</reference>